<keyword evidence="2" id="KW-1185">Reference proteome</keyword>
<comment type="caution">
    <text evidence="1">The sequence shown here is derived from an EMBL/GenBank/DDBJ whole genome shotgun (WGS) entry which is preliminary data.</text>
</comment>
<name>A0AA41QY98_9MICO</name>
<evidence type="ECO:0000313" key="1">
    <source>
        <dbReference type="EMBL" id="MCI4659727.1"/>
    </source>
</evidence>
<sequence length="102" mass="11335">MDQGTSTKCYIEEIDNGKGRLSARLREKGTGRRVDLRGVVSVADKRHFTRFMNAVGASKTSVPDVFTKDGDHDCIVISGDVDIDSPDELRFVHNDNISYLFA</sequence>
<organism evidence="1 2">
    <name type="scientific">Cryobacterium zhongshanensis</name>
    <dbReference type="NCBI Taxonomy" id="2928153"/>
    <lineage>
        <taxon>Bacteria</taxon>
        <taxon>Bacillati</taxon>
        <taxon>Actinomycetota</taxon>
        <taxon>Actinomycetes</taxon>
        <taxon>Micrococcales</taxon>
        <taxon>Microbacteriaceae</taxon>
        <taxon>Cryobacterium</taxon>
    </lineage>
</organism>
<gene>
    <name evidence="1" type="ORF">MQH31_18125</name>
</gene>
<dbReference type="Proteomes" id="UP001165341">
    <property type="component" value="Unassembled WGS sequence"/>
</dbReference>
<accession>A0AA41QY98</accession>
<dbReference type="EMBL" id="JALGAR010000006">
    <property type="protein sequence ID" value="MCI4659727.1"/>
    <property type="molecule type" value="Genomic_DNA"/>
</dbReference>
<dbReference type="AlphaFoldDB" id="A0AA41QY98"/>
<protein>
    <submittedName>
        <fullName evidence="1">Uncharacterized protein</fullName>
    </submittedName>
</protein>
<proteinExistence type="predicted"/>
<reference evidence="1" key="1">
    <citation type="submission" date="2022-03" db="EMBL/GenBank/DDBJ databases">
        <title>Cryobacterium sp. nov. strain ZS14-85, isolated from Antarctic soil.</title>
        <authorList>
            <person name="Li J."/>
            <person name="Niu G."/>
        </authorList>
    </citation>
    <scope>NUCLEOTIDE SEQUENCE</scope>
    <source>
        <strain evidence="1">ZS14-85</strain>
    </source>
</reference>
<dbReference type="RefSeq" id="WP_243013218.1">
    <property type="nucleotide sequence ID" value="NZ_JALGAR010000006.1"/>
</dbReference>
<evidence type="ECO:0000313" key="2">
    <source>
        <dbReference type="Proteomes" id="UP001165341"/>
    </source>
</evidence>